<name>A0AAE1R213_9SOLA</name>
<organism evidence="2 3">
    <name type="scientific">Anisodus tanguticus</name>
    <dbReference type="NCBI Taxonomy" id="243964"/>
    <lineage>
        <taxon>Eukaryota</taxon>
        <taxon>Viridiplantae</taxon>
        <taxon>Streptophyta</taxon>
        <taxon>Embryophyta</taxon>
        <taxon>Tracheophyta</taxon>
        <taxon>Spermatophyta</taxon>
        <taxon>Magnoliopsida</taxon>
        <taxon>eudicotyledons</taxon>
        <taxon>Gunneridae</taxon>
        <taxon>Pentapetalae</taxon>
        <taxon>asterids</taxon>
        <taxon>lamiids</taxon>
        <taxon>Solanales</taxon>
        <taxon>Solanaceae</taxon>
        <taxon>Solanoideae</taxon>
        <taxon>Hyoscyameae</taxon>
        <taxon>Anisodus</taxon>
    </lineage>
</organism>
<evidence type="ECO:0000256" key="1">
    <source>
        <dbReference type="SAM" id="Phobius"/>
    </source>
</evidence>
<feature type="transmembrane region" description="Helical" evidence="1">
    <location>
        <begin position="12"/>
        <end position="29"/>
    </location>
</feature>
<reference evidence="2" key="1">
    <citation type="submission" date="2023-12" db="EMBL/GenBank/DDBJ databases">
        <title>Genome assembly of Anisodus tanguticus.</title>
        <authorList>
            <person name="Wang Y.-J."/>
        </authorList>
    </citation>
    <scope>NUCLEOTIDE SEQUENCE</scope>
    <source>
        <strain evidence="2">KB-2021</strain>
        <tissue evidence="2">Leaf</tissue>
    </source>
</reference>
<keyword evidence="1" id="KW-1133">Transmembrane helix</keyword>
<evidence type="ECO:0000313" key="3">
    <source>
        <dbReference type="Proteomes" id="UP001291623"/>
    </source>
</evidence>
<evidence type="ECO:0000313" key="2">
    <source>
        <dbReference type="EMBL" id="KAK4342522.1"/>
    </source>
</evidence>
<proteinExistence type="predicted"/>
<gene>
    <name evidence="2" type="ORF">RND71_038338</name>
</gene>
<comment type="caution">
    <text evidence="2">The sequence shown here is derived from an EMBL/GenBank/DDBJ whole genome shotgun (WGS) entry which is preliminary data.</text>
</comment>
<dbReference type="Proteomes" id="UP001291623">
    <property type="component" value="Unassembled WGS sequence"/>
</dbReference>
<keyword evidence="1" id="KW-0812">Transmembrane</keyword>
<keyword evidence="3" id="KW-1185">Reference proteome</keyword>
<dbReference type="AlphaFoldDB" id="A0AAE1R213"/>
<sequence>MRGKNLSIMKNTYFMFVFIFLIGAQYNVVHGSILTPVSAAAAGARANPTVNGVAPPDASSYGRRCHSTRNVVYFTRTNPGSSERGPGHR</sequence>
<protein>
    <submittedName>
        <fullName evidence="2">Uncharacterized protein</fullName>
    </submittedName>
</protein>
<accession>A0AAE1R213</accession>
<keyword evidence="1" id="KW-0472">Membrane</keyword>
<dbReference type="EMBL" id="JAVYJV010000021">
    <property type="protein sequence ID" value="KAK4342522.1"/>
    <property type="molecule type" value="Genomic_DNA"/>
</dbReference>